<name>A0AAJ6LX05_9PSED</name>
<evidence type="ECO:0000313" key="2">
    <source>
        <dbReference type="EMBL" id="WNC08572.1"/>
    </source>
</evidence>
<evidence type="ECO:0000313" key="3">
    <source>
        <dbReference type="Proteomes" id="UP001258207"/>
    </source>
</evidence>
<dbReference type="Pfam" id="PF05235">
    <property type="entry name" value="CHAD"/>
    <property type="match status" value="1"/>
</dbReference>
<gene>
    <name evidence="2" type="ORF">RI108_14845</name>
</gene>
<dbReference type="Proteomes" id="UP001258207">
    <property type="component" value="Chromosome"/>
</dbReference>
<protein>
    <submittedName>
        <fullName evidence="2">CHAD domain-containing protein</fullName>
    </submittedName>
</protein>
<dbReference type="PANTHER" id="PTHR39339:SF1">
    <property type="entry name" value="CHAD DOMAIN-CONTAINING PROTEIN"/>
    <property type="match status" value="1"/>
</dbReference>
<dbReference type="InterPro" id="IPR007899">
    <property type="entry name" value="CHAD_dom"/>
</dbReference>
<dbReference type="EMBL" id="CP134081">
    <property type="protein sequence ID" value="WNC08572.1"/>
    <property type="molecule type" value="Genomic_DNA"/>
</dbReference>
<sequence>MAFVDTYVKEIIALEVALFHARARLEGAADAEALHDLRIAVRRIRSLLIPVRAEPAMGPLLAAAKAVGQLTTPTRDLEVMAQELEKRGMDGAAASRRARLELEHQLIAEHATLQALFTALDGWPAAFRASEPGLDSRHFEKGVMKTLNKHVDKLRRALKDAQFDRHELRILVKRTRYLTQAFADLSPLSSKAEKSLKAVQSALGSWHDHHQWRLKAKVEADLQPLAQVWAEDSAAELERAEAELDTLARLLPKRSKR</sequence>
<feature type="domain" description="CHAD" evidence="1">
    <location>
        <begin position="1"/>
        <end position="256"/>
    </location>
</feature>
<organism evidence="2 3">
    <name type="scientific">Pseudomonas coleopterorum</name>
    <dbReference type="NCBI Taxonomy" id="1605838"/>
    <lineage>
        <taxon>Bacteria</taxon>
        <taxon>Pseudomonadati</taxon>
        <taxon>Pseudomonadota</taxon>
        <taxon>Gammaproteobacteria</taxon>
        <taxon>Pseudomonadales</taxon>
        <taxon>Pseudomonadaceae</taxon>
        <taxon>Pseudomonas</taxon>
    </lineage>
</organism>
<dbReference type="PROSITE" id="PS51708">
    <property type="entry name" value="CHAD"/>
    <property type="match status" value="1"/>
</dbReference>
<dbReference type="Gene3D" id="1.40.20.10">
    <property type="entry name" value="CHAD domain"/>
    <property type="match status" value="1"/>
</dbReference>
<proteinExistence type="predicted"/>
<accession>A0AAJ6LX05</accession>
<reference evidence="2" key="1">
    <citation type="submission" date="2023-09" db="EMBL/GenBank/DDBJ databases">
        <title>First report of Pseudomonas coleopterorum DJ13 causing leaf spot on Rhododendron pulchrum Sweet in China.</title>
        <authorList>
            <person name="Zhang Y."/>
        </authorList>
    </citation>
    <scope>NUCLEOTIDE SEQUENCE</scope>
    <source>
        <strain evidence="2">DJ13</strain>
    </source>
</reference>
<dbReference type="AlphaFoldDB" id="A0AAJ6LX05"/>
<evidence type="ECO:0000259" key="1">
    <source>
        <dbReference type="PROSITE" id="PS51708"/>
    </source>
</evidence>
<dbReference type="RefSeq" id="WP_310791385.1">
    <property type="nucleotide sequence ID" value="NZ_CP134081.1"/>
</dbReference>
<dbReference type="SMART" id="SM00880">
    <property type="entry name" value="CHAD"/>
    <property type="match status" value="1"/>
</dbReference>
<dbReference type="PANTHER" id="PTHR39339">
    <property type="entry name" value="SLR1444 PROTEIN"/>
    <property type="match status" value="1"/>
</dbReference>
<dbReference type="InterPro" id="IPR038186">
    <property type="entry name" value="CHAD_dom_sf"/>
</dbReference>